<dbReference type="InterPro" id="IPR010982">
    <property type="entry name" value="Lambda_DNA-bd_dom_sf"/>
</dbReference>
<evidence type="ECO:0000313" key="3">
    <source>
        <dbReference type="Proteomes" id="UP000502415"/>
    </source>
</evidence>
<evidence type="ECO:0000313" key="2">
    <source>
        <dbReference type="EMBL" id="QJD98632.1"/>
    </source>
</evidence>
<protein>
    <submittedName>
        <fullName evidence="2">Helix-turn-helix domain-containing protein</fullName>
    </submittedName>
</protein>
<keyword evidence="3" id="KW-1185">Reference proteome</keyword>
<dbReference type="Gene3D" id="1.10.260.40">
    <property type="entry name" value="lambda repressor-like DNA-binding domains"/>
    <property type="match status" value="1"/>
</dbReference>
<dbReference type="RefSeq" id="WP_169433532.1">
    <property type="nucleotide sequence ID" value="NZ_CP051685.1"/>
</dbReference>
<sequence length="110" mass="11979">MSTQIKEAMERAGGVAVVASHFGISPVSVYEWIKRGLVPADKCPEIEKLSGGASRCEDMNDRVDWGYLRGRGSSSNRRSTDPAPEPGRAGRTPPNRDNIMTLSEHGPLKQ</sequence>
<dbReference type="GO" id="GO:0003677">
    <property type="term" value="F:DNA binding"/>
    <property type="evidence" value="ECO:0007669"/>
    <property type="project" value="InterPro"/>
</dbReference>
<dbReference type="AlphaFoldDB" id="A0A7Z2ZQP7"/>
<reference evidence="2 3" key="1">
    <citation type="submission" date="2020-04" db="EMBL/GenBank/DDBJ databases">
        <title>Genome sequencing of novel species.</title>
        <authorList>
            <person name="Heo J."/>
            <person name="Kim S.-J."/>
            <person name="Kim J.-S."/>
            <person name="Hong S.-B."/>
            <person name="Kwon S.-W."/>
        </authorList>
    </citation>
    <scope>NUCLEOTIDE SEQUENCE [LARGE SCALE GENOMIC DNA]</scope>
    <source>
        <strain evidence="2 3">GN2-R2</strain>
    </source>
</reference>
<accession>A0A7Z2ZQP7</accession>
<name>A0A7Z2ZQP7_9BURK</name>
<dbReference type="SUPFAM" id="SSF47413">
    <property type="entry name" value="lambda repressor-like DNA-binding domains"/>
    <property type="match status" value="1"/>
</dbReference>
<dbReference type="KEGG" id="mfy:HH212_00065"/>
<organism evidence="2 3">
    <name type="scientific">Massilia forsythiae</name>
    <dbReference type="NCBI Taxonomy" id="2728020"/>
    <lineage>
        <taxon>Bacteria</taxon>
        <taxon>Pseudomonadati</taxon>
        <taxon>Pseudomonadota</taxon>
        <taxon>Betaproteobacteria</taxon>
        <taxon>Burkholderiales</taxon>
        <taxon>Oxalobacteraceae</taxon>
        <taxon>Telluria group</taxon>
        <taxon>Massilia</taxon>
    </lineage>
</organism>
<dbReference type="EMBL" id="CP051685">
    <property type="protein sequence ID" value="QJD98632.1"/>
    <property type="molecule type" value="Genomic_DNA"/>
</dbReference>
<evidence type="ECO:0000256" key="1">
    <source>
        <dbReference type="SAM" id="MobiDB-lite"/>
    </source>
</evidence>
<dbReference type="InterPro" id="IPR031856">
    <property type="entry name" value="YdaS_toxin-like"/>
</dbReference>
<proteinExistence type="predicted"/>
<dbReference type="Pfam" id="PF15943">
    <property type="entry name" value="YdaS_toxin"/>
    <property type="match status" value="1"/>
</dbReference>
<dbReference type="Proteomes" id="UP000502415">
    <property type="component" value="Chromosome"/>
</dbReference>
<feature type="region of interest" description="Disordered" evidence="1">
    <location>
        <begin position="67"/>
        <end position="110"/>
    </location>
</feature>
<gene>
    <name evidence="2" type="ORF">HH212_00065</name>
</gene>